<comment type="caution">
    <text evidence="1">The sequence shown here is derived from an EMBL/GenBank/DDBJ whole genome shotgun (WGS) entry which is preliminary data.</text>
</comment>
<sequence>MSEQTTPKIDEGRAVDPATTAGNEVASDFAGAPENRAAKEGIDDTGDGDAGKALETAITESLVEASLSEPPPLAPVASIPSLLRLHPGFSSRKVDQSIGRPSGWRVSCSRGPDSPVGQGSWPGIAKGASGILRMPMSAIGIGFGENERLKHTRFRISPQVIRDIRPRKYLPPARRGSGAGDEAEVTERRSSLNDSTHRRMLASSFGTTKQVRTARSGTPVPVEFPETTFIGPGRLPTFEEQKLIRLARGTAIATVKTVIAPAADGSQEKHSTGPSRSLVSIEREDRREEPTKDASEQNGSALPVPPTAKSLAGGNPIPRTDIILCKFYHTPGLKCTASPCRFIHEINRSALLSSTAGTSHAKSLSAASDNAGPTQEEGADGAEEPVEIVEVFRMSGGGKGAGSLFAKAKFKTVTCRDFAAGYCFYGDFCSFKHEMPGEPDNNELSKGLVTKGQPETNTGESVMSNLEAETSTKDTADGSEAIAPLSPRQSTCTIVAPQTNPSIMLEDRPLTWSREGTPLPNGSKAIKFKSSNIIVPDYRWTNEQGMVASPSATALEFSQALQDMKKLASSSVTLPIWSSGKPNGNSLSWADAISPKTIVTPVQYANAPPMDTWRKIQPLQKDHLNTGGNRAHQSSGTSSAQDESPLLPITAYSFSTDSSPPETPATQQQEVVTPENQHVDLPAVHILHDTVAQPGGEHQSVEAWRSQEHFAHMNSLAAGHHDDMYAATSVYPWVVEAFLQQMDPAPINAMWLDDPLSSGYGPVMSKHQFARQLAKQAKLGDLPPQVPQNKTNYRSAFMFPTIL</sequence>
<evidence type="ECO:0000313" key="1">
    <source>
        <dbReference type="EMBL" id="KAJ9121566.1"/>
    </source>
</evidence>
<gene>
    <name evidence="1" type="ORF">QFC22_002185</name>
</gene>
<evidence type="ECO:0000313" key="2">
    <source>
        <dbReference type="Proteomes" id="UP001243375"/>
    </source>
</evidence>
<proteinExistence type="predicted"/>
<organism evidence="1 2">
    <name type="scientific">Naganishia vaughanmartiniae</name>
    <dbReference type="NCBI Taxonomy" id="1424756"/>
    <lineage>
        <taxon>Eukaryota</taxon>
        <taxon>Fungi</taxon>
        <taxon>Dikarya</taxon>
        <taxon>Basidiomycota</taxon>
        <taxon>Agaricomycotina</taxon>
        <taxon>Tremellomycetes</taxon>
        <taxon>Filobasidiales</taxon>
        <taxon>Filobasidiaceae</taxon>
        <taxon>Naganishia</taxon>
    </lineage>
</organism>
<accession>A0ACC2XD57</accession>
<name>A0ACC2XD57_9TREE</name>
<dbReference type="Proteomes" id="UP001243375">
    <property type="component" value="Unassembled WGS sequence"/>
</dbReference>
<reference evidence="1" key="1">
    <citation type="submission" date="2023-04" db="EMBL/GenBank/DDBJ databases">
        <title>Draft Genome sequencing of Naganishia species isolated from polar environments using Oxford Nanopore Technology.</title>
        <authorList>
            <person name="Leo P."/>
            <person name="Venkateswaran K."/>
        </authorList>
    </citation>
    <scope>NUCLEOTIDE SEQUENCE</scope>
    <source>
        <strain evidence="1">MNA-CCFEE 5425</strain>
    </source>
</reference>
<dbReference type="EMBL" id="JASBWU010000005">
    <property type="protein sequence ID" value="KAJ9121566.1"/>
    <property type="molecule type" value="Genomic_DNA"/>
</dbReference>
<keyword evidence="2" id="KW-1185">Reference proteome</keyword>
<protein>
    <submittedName>
        <fullName evidence="1">Uncharacterized protein</fullName>
    </submittedName>
</protein>